<name>A0AAV4Y723_CAEEX</name>
<evidence type="ECO:0000313" key="2">
    <source>
        <dbReference type="Proteomes" id="UP001054945"/>
    </source>
</evidence>
<dbReference type="Proteomes" id="UP001054945">
    <property type="component" value="Unassembled WGS sequence"/>
</dbReference>
<gene>
    <name evidence="1" type="ORF">CEXT_764061</name>
</gene>
<evidence type="ECO:0000313" key="1">
    <source>
        <dbReference type="EMBL" id="GIZ03182.1"/>
    </source>
</evidence>
<organism evidence="1 2">
    <name type="scientific">Caerostris extrusa</name>
    <name type="common">Bark spider</name>
    <name type="synonym">Caerostris bankana</name>
    <dbReference type="NCBI Taxonomy" id="172846"/>
    <lineage>
        <taxon>Eukaryota</taxon>
        <taxon>Metazoa</taxon>
        <taxon>Ecdysozoa</taxon>
        <taxon>Arthropoda</taxon>
        <taxon>Chelicerata</taxon>
        <taxon>Arachnida</taxon>
        <taxon>Araneae</taxon>
        <taxon>Araneomorphae</taxon>
        <taxon>Entelegynae</taxon>
        <taxon>Araneoidea</taxon>
        <taxon>Araneidae</taxon>
        <taxon>Caerostris</taxon>
    </lineage>
</organism>
<reference evidence="1 2" key="1">
    <citation type="submission" date="2021-06" db="EMBL/GenBank/DDBJ databases">
        <title>Caerostris extrusa draft genome.</title>
        <authorList>
            <person name="Kono N."/>
            <person name="Arakawa K."/>
        </authorList>
    </citation>
    <scope>NUCLEOTIDE SEQUENCE [LARGE SCALE GENOMIC DNA]</scope>
</reference>
<comment type="caution">
    <text evidence="1">The sequence shown here is derived from an EMBL/GenBank/DDBJ whole genome shotgun (WGS) entry which is preliminary data.</text>
</comment>
<keyword evidence="2" id="KW-1185">Reference proteome</keyword>
<proteinExistence type="predicted"/>
<dbReference type="AlphaFoldDB" id="A0AAV4Y723"/>
<dbReference type="EMBL" id="BPLR01001564">
    <property type="protein sequence ID" value="GIZ03182.1"/>
    <property type="molecule type" value="Genomic_DNA"/>
</dbReference>
<accession>A0AAV4Y723</accession>
<protein>
    <submittedName>
        <fullName evidence="1">Uncharacterized protein</fullName>
    </submittedName>
</protein>
<sequence>MKFTEPLTVYSGEFREVACVRSQIRSRRVLLLQDIGNKQPHHKVTSEPPRSFDKIPETQLIILAWIENAFRTLNRGSFNRNFLYRTQTEQSCPHRLNNSVRTLFRSRLFESEVNCFS</sequence>